<dbReference type="Proteomes" id="UP000315295">
    <property type="component" value="Unassembled WGS sequence"/>
</dbReference>
<protein>
    <recommendedName>
        <fullName evidence="3">ABC1 atypical kinase-like domain-containing protein</fullName>
    </recommendedName>
</protein>
<dbReference type="STRING" id="106549.A0A540KP26"/>
<dbReference type="GO" id="GO:0055088">
    <property type="term" value="P:lipid homeostasis"/>
    <property type="evidence" value="ECO:0007669"/>
    <property type="project" value="TreeGrafter"/>
</dbReference>
<name>A0A540KP26_MALBA</name>
<accession>A0A540KP26</accession>
<reference evidence="4 5" key="1">
    <citation type="journal article" date="2019" name="G3 (Bethesda)">
        <title>Sequencing of a Wild Apple (Malus baccata) Genome Unravels the Differences Between Cultivated and Wild Apple Species Regarding Disease Resistance and Cold Tolerance.</title>
        <authorList>
            <person name="Chen X."/>
        </authorList>
    </citation>
    <scope>NUCLEOTIDE SEQUENCE [LARGE SCALE GENOMIC DNA]</scope>
    <source>
        <strain evidence="5">cv. Shandingzi</strain>
        <tissue evidence="4">Leaves</tissue>
    </source>
</reference>
<dbReference type="InterPro" id="IPR011009">
    <property type="entry name" value="Kinase-like_dom_sf"/>
</dbReference>
<evidence type="ECO:0000256" key="1">
    <source>
        <dbReference type="ARBA" id="ARBA00009670"/>
    </source>
</evidence>
<feature type="domain" description="ABC1 atypical kinase-like" evidence="3">
    <location>
        <begin position="129"/>
        <end position="387"/>
    </location>
</feature>
<dbReference type="GO" id="GO:0005743">
    <property type="term" value="C:mitochondrial inner membrane"/>
    <property type="evidence" value="ECO:0007669"/>
    <property type="project" value="TreeGrafter"/>
</dbReference>
<feature type="domain" description="ABC1 atypical kinase-like" evidence="3">
    <location>
        <begin position="688"/>
        <end position="946"/>
    </location>
</feature>
<dbReference type="EMBL" id="VIEB01001061">
    <property type="protein sequence ID" value="TQD75984.1"/>
    <property type="molecule type" value="Genomic_DNA"/>
</dbReference>
<dbReference type="InterPro" id="IPR051130">
    <property type="entry name" value="Mito_struct-func_regulator"/>
</dbReference>
<organism evidence="4 5">
    <name type="scientific">Malus baccata</name>
    <name type="common">Siberian crab apple</name>
    <name type="synonym">Pyrus baccata</name>
    <dbReference type="NCBI Taxonomy" id="106549"/>
    <lineage>
        <taxon>Eukaryota</taxon>
        <taxon>Viridiplantae</taxon>
        <taxon>Streptophyta</taxon>
        <taxon>Embryophyta</taxon>
        <taxon>Tracheophyta</taxon>
        <taxon>Spermatophyta</taxon>
        <taxon>Magnoliopsida</taxon>
        <taxon>eudicotyledons</taxon>
        <taxon>Gunneridae</taxon>
        <taxon>Pentapetalae</taxon>
        <taxon>rosids</taxon>
        <taxon>fabids</taxon>
        <taxon>Rosales</taxon>
        <taxon>Rosaceae</taxon>
        <taxon>Amygdaloideae</taxon>
        <taxon>Maleae</taxon>
        <taxon>Malus</taxon>
    </lineage>
</organism>
<dbReference type="PANTHER" id="PTHR43173:SF19">
    <property type="entry name" value="AARF DOMAIN-CONTAINING PROTEIN KINASE 1"/>
    <property type="match status" value="1"/>
</dbReference>
<evidence type="ECO:0000259" key="3">
    <source>
        <dbReference type="Pfam" id="PF03109"/>
    </source>
</evidence>
<dbReference type="GO" id="GO:0007005">
    <property type="term" value="P:mitochondrion organization"/>
    <property type="evidence" value="ECO:0007669"/>
    <property type="project" value="TreeGrafter"/>
</dbReference>
<sequence length="1099" mass="123901">MATRSLWRATKLALSATALIGGGAAAADVATSDDPAMTYKLYTTVPPRLVRGAVTAAAIAFDYEYSLLGLPEGSNEREKAKHGVHLRSALKLQELCFKNGGIYIKLGQHLGQLEYLVPQEYVQTMRESMLNKCPVSSYEQVCEVIKKELGDTPDKIFSEFDPVPIASASLAQVHIARDHNGEKVAVKVQHAHMTDTAAAVCANVNFIVNTLHQIFPSFDYRWLIEEMRESLPKELDFINEAKNSEKCLENFQKFSPHIAAYVYAPKVHWSLSTSKLLTMEYIDGAQVNDVKTIKRLGMRPDEVARLVSESFAEMMFKHGFVHCDPHAANLLVRPRPGSGKSFLGKKEPQLILLDHGLYKVLDSETRTNYAALWKALIFSDANAIKEYSAKLGAGEDLYALFAGILTMRPWDRVIDPAIDHLIIQGTESDRSELQMYASQYFSQISQLLRRLPREILLMLKTNDCLRSVSNALTPLDCEHWQQEVHTFASPFHGSVTSKENDRNFDRSVLYLGQLELLWEVQGQCLVDIGRPRNVTVAYHLFIGFPRTFRPFWQRAYAKNMATRSLWRATKLALSATALIGGGAAAADVATSDDPAMTYKLYTTVPPRLVRGAVTAAAIAFDYEYSLLGLPEGSNEREKAKNEVHLRSALKLQELCFKNGGIYIKLGQHLGQLEYLVPQEYVQTMRESMLNKCPVSSYEQVCEVIKKELGDTPDKIFSEFDPVPIASASLAQVHIARDHNGEKVAVKVQHTHMTDTAAADCATVNFIVNTLHQIFPSFDYRWLIEEMRESLPKELDFINEAKNSEKCLENFQKFSPHIAAYVYAPKVHWSLSTSKLLTMEYIDGAQVNDVKTIKRLGMRPDEVARLVSESFAEMMFKHGFVHCDPHAANLLVRPRPGSGKSFLGKKEPQLILLDHGLYKVLDSETRTNYAALWKALIFSDANAIKEYSAKLGAGEDLYALFAGILTMRPWDRVIDPAIDHLIIQGTESDRSELQMYASQYFSQISQLLRRLPREILLMLKTNDCLRSVSNALLQVPSLETFMIIGRVSSEAIIEAKLSQKRSFLRWLSAWLDRIILEVRLFTMQVALWLIRGRRALSWEI</sequence>
<gene>
    <name evidence="4" type="ORF">C1H46_038471</name>
</gene>
<dbReference type="InterPro" id="IPR004147">
    <property type="entry name" value="ABC1_dom"/>
</dbReference>
<dbReference type="CDD" id="cd13969">
    <property type="entry name" value="ADCK1-like"/>
    <property type="match status" value="2"/>
</dbReference>
<keyword evidence="5" id="KW-1185">Reference proteome</keyword>
<dbReference type="PANTHER" id="PTHR43173">
    <property type="entry name" value="ABC1 FAMILY PROTEIN"/>
    <property type="match status" value="1"/>
</dbReference>
<feature type="chain" id="PRO_5021865239" description="ABC1 atypical kinase-like domain-containing protein" evidence="2">
    <location>
        <begin position="27"/>
        <end position="1099"/>
    </location>
</feature>
<comment type="similarity">
    <text evidence="1">Belongs to the protein kinase superfamily. ADCK protein kinase family.</text>
</comment>
<dbReference type="InterPro" id="IPR045307">
    <property type="entry name" value="ADCK1_dom"/>
</dbReference>
<keyword evidence="2" id="KW-0732">Signal</keyword>
<evidence type="ECO:0000313" key="5">
    <source>
        <dbReference type="Proteomes" id="UP000315295"/>
    </source>
</evidence>
<proteinExistence type="inferred from homology"/>
<feature type="signal peptide" evidence="2">
    <location>
        <begin position="1"/>
        <end position="26"/>
    </location>
</feature>
<dbReference type="SUPFAM" id="SSF56112">
    <property type="entry name" value="Protein kinase-like (PK-like)"/>
    <property type="match status" value="2"/>
</dbReference>
<comment type="caution">
    <text evidence="4">The sequence shown here is derived from an EMBL/GenBank/DDBJ whole genome shotgun (WGS) entry which is preliminary data.</text>
</comment>
<dbReference type="Pfam" id="PF03109">
    <property type="entry name" value="ABC1"/>
    <property type="match status" value="2"/>
</dbReference>
<evidence type="ECO:0000313" key="4">
    <source>
        <dbReference type="EMBL" id="TQD75984.1"/>
    </source>
</evidence>
<dbReference type="AlphaFoldDB" id="A0A540KP26"/>
<evidence type="ECO:0000256" key="2">
    <source>
        <dbReference type="SAM" id="SignalP"/>
    </source>
</evidence>